<dbReference type="Proteomes" id="UP000287033">
    <property type="component" value="Unassembled WGS sequence"/>
</dbReference>
<reference evidence="1 2" key="1">
    <citation type="journal article" date="2018" name="Nat. Ecol. Evol.">
        <title>Shark genomes provide insights into elasmobranch evolution and the origin of vertebrates.</title>
        <authorList>
            <person name="Hara Y"/>
            <person name="Yamaguchi K"/>
            <person name="Onimaru K"/>
            <person name="Kadota M"/>
            <person name="Koyanagi M"/>
            <person name="Keeley SD"/>
            <person name="Tatsumi K"/>
            <person name="Tanaka K"/>
            <person name="Motone F"/>
            <person name="Kageyama Y"/>
            <person name="Nozu R"/>
            <person name="Adachi N"/>
            <person name="Nishimura O"/>
            <person name="Nakagawa R"/>
            <person name="Tanegashima C"/>
            <person name="Kiyatake I"/>
            <person name="Matsumoto R"/>
            <person name="Murakumo K"/>
            <person name="Nishida K"/>
            <person name="Terakita A"/>
            <person name="Kuratani S"/>
            <person name="Sato K"/>
            <person name="Hyodo S Kuraku.S."/>
        </authorList>
    </citation>
    <scope>NUCLEOTIDE SEQUENCE [LARGE SCALE GENOMIC DNA]</scope>
</reference>
<accession>A0A401RKL9</accession>
<name>A0A401RKL9_CHIPU</name>
<evidence type="ECO:0000313" key="1">
    <source>
        <dbReference type="EMBL" id="GCC18670.1"/>
    </source>
</evidence>
<dbReference type="AlphaFoldDB" id="A0A401RKL9"/>
<organism evidence="1 2">
    <name type="scientific">Chiloscyllium punctatum</name>
    <name type="common">Brownbanded bambooshark</name>
    <name type="synonym">Hemiscyllium punctatum</name>
    <dbReference type="NCBI Taxonomy" id="137246"/>
    <lineage>
        <taxon>Eukaryota</taxon>
        <taxon>Metazoa</taxon>
        <taxon>Chordata</taxon>
        <taxon>Craniata</taxon>
        <taxon>Vertebrata</taxon>
        <taxon>Chondrichthyes</taxon>
        <taxon>Elasmobranchii</taxon>
        <taxon>Galeomorphii</taxon>
        <taxon>Galeoidea</taxon>
        <taxon>Orectolobiformes</taxon>
        <taxon>Hemiscylliidae</taxon>
        <taxon>Chiloscyllium</taxon>
    </lineage>
</organism>
<proteinExistence type="predicted"/>
<comment type="caution">
    <text evidence="1">The sequence shown here is derived from an EMBL/GenBank/DDBJ whole genome shotgun (WGS) entry which is preliminary data.</text>
</comment>
<dbReference type="EMBL" id="BEZZ01004552">
    <property type="protein sequence ID" value="GCC18670.1"/>
    <property type="molecule type" value="Genomic_DNA"/>
</dbReference>
<protein>
    <submittedName>
        <fullName evidence="1">Uncharacterized protein</fullName>
    </submittedName>
</protein>
<gene>
    <name evidence="1" type="ORF">chiPu_0021698</name>
</gene>
<sequence>MWGISECYSEGRVVYQFYSEGSRAQPQVGLPQREVALSYHVSEKGAVSVSPAEPSTRKVSPDLGWALGEQLIGSGEASRAFSTADSARLLERTLLRRAL</sequence>
<evidence type="ECO:0000313" key="2">
    <source>
        <dbReference type="Proteomes" id="UP000287033"/>
    </source>
</evidence>
<keyword evidence="2" id="KW-1185">Reference proteome</keyword>